<organism evidence="1 2">
    <name type="scientific">Halalkalicoccus tibetensis</name>
    <dbReference type="NCBI Taxonomy" id="175632"/>
    <lineage>
        <taxon>Archaea</taxon>
        <taxon>Methanobacteriati</taxon>
        <taxon>Methanobacteriota</taxon>
        <taxon>Stenosarchaea group</taxon>
        <taxon>Halobacteria</taxon>
        <taxon>Halobacteriales</taxon>
        <taxon>Halococcaceae</taxon>
        <taxon>Halalkalicoccus</taxon>
    </lineage>
</organism>
<reference evidence="1 2" key="1">
    <citation type="journal article" date="2019" name="Int. J. Syst. Evol. Microbiol.">
        <title>The Global Catalogue of Microorganisms (GCM) 10K type strain sequencing project: providing services to taxonomists for standard genome sequencing and annotation.</title>
        <authorList>
            <consortium name="The Broad Institute Genomics Platform"/>
            <consortium name="The Broad Institute Genome Sequencing Center for Infectious Disease"/>
            <person name="Wu L."/>
            <person name="Ma J."/>
        </authorList>
    </citation>
    <scope>NUCLEOTIDE SEQUENCE [LARGE SCALE GENOMIC DNA]</scope>
    <source>
        <strain evidence="1 2">CGMCC 1.3240</strain>
    </source>
</reference>
<dbReference type="RefSeq" id="WP_340602774.1">
    <property type="nucleotide sequence ID" value="NZ_JBBMXV010000001.1"/>
</dbReference>
<dbReference type="AlphaFoldDB" id="A0ABD5V2H5"/>
<keyword evidence="2" id="KW-1185">Reference proteome</keyword>
<gene>
    <name evidence="1" type="ORF">ACFQGH_03555</name>
</gene>
<comment type="caution">
    <text evidence="1">The sequence shown here is derived from an EMBL/GenBank/DDBJ whole genome shotgun (WGS) entry which is preliminary data.</text>
</comment>
<dbReference type="EMBL" id="JBHSXQ010000001">
    <property type="protein sequence ID" value="MFC6904269.1"/>
    <property type="molecule type" value="Genomic_DNA"/>
</dbReference>
<sequence length="159" mass="17814">MGTRYEEGDVVATPDGRGVVAAVLTETFYFPREGGEDEYEQVTATDDQPAYVVGLESVGSAPYRASALEASSLDDEESDVPEVEGERLADTIDEEVNGLDSLPEGWDRESVLEYWEGIGGSWEECVDDMEEEFGEDRAKQHCSAMKDEVLRTERWRNRF</sequence>
<evidence type="ECO:0008006" key="3">
    <source>
        <dbReference type="Google" id="ProtNLM"/>
    </source>
</evidence>
<protein>
    <recommendedName>
        <fullName evidence="3">RNA-binding protein</fullName>
    </recommendedName>
</protein>
<name>A0ABD5V2H5_9EURY</name>
<accession>A0ABD5V2H5</accession>
<evidence type="ECO:0000313" key="1">
    <source>
        <dbReference type="EMBL" id="MFC6904269.1"/>
    </source>
</evidence>
<evidence type="ECO:0000313" key="2">
    <source>
        <dbReference type="Proteomes" id="UP001596312"/>
    </source>
</evidence>
<dbReference type="Proteomes" id="UP001596312">
    <property type="component" value="Unassembled WGS sequence"/>
</dbReference>
<proteinExistence type="predicted"/>